<reference evidence="2" key="1">
    <citation type="submission" date="2017-05" db="EMBL/GenBank/DDBJ databases">
        <title>Dechlorination kinetics govern the competition between two new strains of the genus Sulfurospirillum.</title>
        <authorList>
            <person name="Buttet G.F."/>
            <person name="Murray A.M."/>
            <person name="Goris T."/>
            <person name="Burion M."/>
            <person name="Lin B."/>
            <person name="Rolle M."/>
            <person name="Maillard J."/>
        </authorList>
    </citation>
    <scope>NUCLEOTIDE SEQUENCE [LARGE SCALE GENOMIC DNA]</scope>
    <source>
        <strain evidence="2">SL2-1</strain>
    </source>
</reference>
<dbReference type="RefSeq" id="WP_087438624.1">
    <property type="nucleotide sequence ID" value="NZ_CP021416.1"/>
</dbReference>
<keyword evidence="2" id="KW-1185">Reference proteome</keyword>
<sequence>MAASVIISLAYPAYQFAYHTFLSLVIVKQTSEYNELYKQTSDIRQQLSLLKTEKEKVDGLVKNETTKFEFRKKLLGEIYNKKISYPMKALMLLEIFQLSNQNGCKVEAIEFKKQQLDFFVRNKNEKKITEFIKDLTALKKYKVNTEKIIQDDKIKLYTSKISIGLNNE</sequence>
<organism evidence="1 2">
    <name type="scientific">Sulfurospirillum diekertiae</name>
    <dbReference type="NCBI Taxonomy" id="1854492"/>
    <lineage>
        <taxon>Bacteria</taxon>
        <taxon>Pseudomonadati</taxon>
        <taxon>Campylobacterota</taxon>
        <taxon>Epsilonproteobacteria</taxon>
        <taxon>Campylobacterales</taxon>
        <taxon>Sulfurospirillaceae</taxon>
        <taxon>Sulfurospirillum</taxon>
    </lineage>
</organism>
<name>A0A1Y0HKQ6_9BACT</name>
<dbReference type="KEGG" id="suls:Sdiek1_1544"/>
<dbReference type="AlphaFoldDB" id="A0A1Y0HKQ6"/>
<dbReference type="Proteomes" id="UP000196005">
    <property type="component" value="Chromosome"/>
</dbReference>
<evidence type="ECO:0000313" key="2">
    <source>
        <dbReference type="Proteomes" id="UP000196005"/>
    </source>
</evidence>
<accession>A0A1Y0HKQ6</accession>
<protein>
    <submittedName>
        <fullName evidence="1">Uncharacterized protein</fullName>
    </submittedName>
</protein>
<proteinExistence type="predicted"/>
<evidence type="ECO:0000313" key="1">
    <source>
        <dbReference type="EMBL" id="ARU48707.1"/>
    </source>
</evidence>
<dbReference type="EMBL" id="CP021416">
    <property type="protein sequence ID" value="ARU48707.1"/>
    <property type="molecule type" value="Genomic_DNA"/>
</dbReference>
<gene>
    <name evidence="1" type="ORF">Sdiek1_1544</name>
</gene>